<dbReference type="Gene3D" id="3.40.1010.10">
    <property type="entry name" value="Cobalt-precorrin-4 Transmethylase, Domain 1"/>
    <property type="match status" value="1"/>
</dbReference>
<dbReference type="PANTHER" id="PTHR30522:SF0">
    <property type="entry name" value="NUCLEOSIDE TRIPHOSPHATE PYROPHOSPHOHYDROLASE"/>
    <property type="match status" value="1"/>
</dbReference>
<dbReference type="PANTHER" id="PTHR30522">
    <property type="entry name" value="NUCLEOSIDE TRIPHOSPHATE PYROPHOSPHOHYDROLASE"/>
    <property type="match status" value="1"/>
</dbReference>
<dbReference type="NCBIfam" id="NF007113">
    <property type="entry name" value="PRK09562.1"/>
    <property type="match status" value="1"/>
</dbReference>
<evidence type="ECO:0000313" key="5">
    <source>
        <dbReference type="Proteomes" id="UP000724672"/>
    </source>
</evidence>
<dbReference type="FunFam" id="1.10.287.1080:FF:000001">
    <property type="entry name" value="Nucleoside triphosphate pyrophosphohydrolase"/>
    <property type="match status" value="1"/>
</dbReference>
<dbReference type="Proteomes" id="UP000724672">
    <property type="component" value="Unassembled WGS sequence"/>
</dbReference>
<dbReference type="SUPFAM" id="SSF101386">
    <property type="entry name" value="all-alpha NTP pyrophosphatases"/>
    <property type="match status" value="2"/>
</dbReference>
<dbReference type="GO" id="GO:0046061">
    <property type="term" value="P:dATP catabolic process"/>
    <property type="evidence" value="ECO:0007669"/>
    <property type="project" value="TreeGrafter"/>
</dbReference>
<dbReference type="CDD" id="cd11529">
    <property type="entry name" value="NTP-PPase_MazG_Cterm"/>
    <property type="match status" value="1"/>
</dbReference>
<dbReference type="GO" id="GO:0006203">
    <property type="term" value="P:dGTP catabolic process"/>
    <property type="evidence" value="ECO:0007669"/>
    <property type="project" value="TreeGrafter"/>
</dbReference>
<dbReference type="InterPro" id="IPR035013">
    <property type="entry name" value="YabN_N"/>
</dbReference>
<dbReference type="GO" id="GO:0046047">
    <property type="term" value="P:TTP catabolic process"/>
    <property type="evidence" value="ECO:0007669"/>
    <property type="project" value="TreeGrafter"/>
</dbReference>
<evidence type="ECO:0000313" key="4">
    <source>
        <dbReference type="EMBL" id="MBS4537588.1"/>
    </source>
</evidence>
<dbReference type="CDD" id="cd11528">
    <property type="entry name" value="NTP-PPase_MazG_Nterm"/>
    <property type="match status" value="1"/>
</dbReference>
<dbReference type="InterPro" id="IPR011551">
    <property type="entry name" value="NTP_PyrPHydrolase_MazG"/>
</dbReference>
<dbReference type="RefSeq" id="WP_203365515.1">
    <property type="nucleotide sequence ID" value="NZ_WSFT01000019.1"/>
</dbReference>
<dbReference type="GO" id="GO:0008168">
    <property type="term" value="F:methyltransferase activity"/>
    <property type="evidence" value="ECO:0007669"/>
    <property type="project" value="InterPro"/>
</dbReference>
<dbReference type="InterPro" id="IPR000878">
    <property type="entry name" value="4pyrrol_Mease"/>
</dbReference>
<reference evidence="4" key="1">
    <citation type="submission" date="2019-12" db="EMBL/GenBank/DDBJ databases">
        <title>Clostridiaceae gen. nov. sp. nov., isolated from sediment in Xinjiang, China.</title>
        <authorList>
            <person name="Zhang R."/>
        </authorList>
    </citation>
    <scope>NUCLEOTIDE SEQUENCE</scope>
    <source>
        <strain evidence="4">D2Q-11</strain>
    </source>
</reference>
<dbReference type="AlphaFoldDB" id="A0A942UQZ2"/>
<keyword evidence="4" id="KW-0378">Hydrolase</keyword>
<dbReference type="Gene3D" id="1.10.287.1080">
    <property type="entry name" value="MazG-like"/>
    <property type="match status" value="2"/>
</dbReference>
<comment type="caution">
    <text evidence="4">The sequence shown here is derived from an EMBL/GenBank/DDBJ whole genome shotgun (WGS) entry which is preliminary data.</text>
</comment>
<dbReference type="EMBL" id="WSFT01000019">
    <property type="protein sequence ID" value="MBS4537588.1"/>
    <property type="molecule type" value="Genomic_DNA"/>
</dbReference>
<dbReference type="GO" id="GO:0006950">
    <property type="term" value="P:response to stress"/>
    <property type="evidence" value="ECO:0007669"/>
    <property type="project" value="UniProtKB-ARBA"/>
</dbReference>
<dbReference type="GO" id="GO:0046052">
    <property type="term" value="P:UTP catabolic process"/>
    <property type="evidence" value="ECO:0007669"/>
    <property type="project" value="TreeGrafter"/>
</dbReference>
<dbReference type="InterPro" id="IPR024180">
    <property type="entry name" value="Tetrapyrrole_Mease/MazG_pred"/>
</dbReference>
<dbReference type="InterPro" id="IPR048015">
    <property type="entry name" value="NTP-PPase_MazG-like_N"/>
</dbReference>
<dbReference type="NCBIfam" id="TIGR00444">
    <property type="entry name" value="mazG"/>
    <property type="match status" value="1"/>
</dbReference>
<evidence type="ECO:0000256" key="1">
    <source>
        <dbReference type="SAM" id="Coils"/>
    </source>
</evidence>
<dbReference type="InterPro" id="IPR035996">
    <property type="entry name" value="4pyrrol_Methylase_sf"/>
</dbReference>
<proteinExistence type="predicted"/>
<dbReference type="GO" id="GO:0046076">
    <property type="term" value="P:dTTP catabolic process"/>
    <property type="evidence" value="ECO:0007669"/>
    <property type="project" value="TreeGrafter"/>
</dbReference>
<dbReference type="GO" id="GO:0046081">
    <property type="term" value="P:dUTP catabolic process"/>
    <property type="evidence" value="ECO:0007669"/>
    <property type="project" value="TreeGrafter"/>
</dbReference>
<dbReference type="GO" id="GO:0047429">
    <property type="term" value="F:nucleoside triphosphate diphosphatase activity"/>
    <property type="evidence" value="ECO:0007669"/>
    <property type="project" value="UniProtKB-EC"/>
</dbReference>
<dbReference type="CDD" id="cd11723">
    <property type="entry name" value="YabN_N_like"/>
    <property type="match status" value="1"/>
</dbReference>
<dbReference type="EC" id="3.6.1.9" evidence="4"/>
<sequence>MAIINIIGLGFGDTNRMTLHSIESIKKYKNFFRTEKSPIIEYLKNNNIYYESYDSIYQDLESFEDVYEYIVNDLVQKSKEYSTINYCAPGSPTLSDKVTEILLDGKDKLGVQVRIIDNSGMLEAVYNVLGKSMKNGIKLVDSLDIKSTDIDINSDFIITQVYDQLIASEVKIYLEEIYTDEYPIKVINDFEDVGGIKSIPLYQLDRIKEYNHMTVVYIPCNETEKNIYDMNNLVDIMETLRSEKGCLWDIKQSHQSLREYAIEEAYEVVDAIDKDDMSLLEEELGDLLLQVVFHSQIAREEGYFNIWNVITSISKKLIYRHPHVFEDFQAKDIKQANENWDYMKNKSKNITSPTESMIDIPKGLPSLLKSYKVQKKASKVGFDWDNKEDAYKKVEEEIDELKEAIDNNKVDEIEEEFGDVLFALVNYGRFLNINPETALNNTINKFIQRFKYIEDSSKNIGKQMEEMSLKEMDLLWNRAKYLKNTKKDKNYS</sequence>
<dbReference type="InterPro" id="IPR048011">
    <property type="entry name" value="NTP-PPase_MazG-like_C"/>
</dbReference>
<evidence type="ECO:0000259" key="2">
    <source>
        <dbReference type="Pfam" id="PF00590"/>
    </source>
</evidence>
<gene>
    <name evidence="4" type="primary">mazG</name>
    <name evidence="4" type="ORF">GOQ27_03885</name>
</gene>
<feature type="domain" description="Tetrapyrrole methylase" evidence="2">
    <location>
        <begin position="5"/>
        <end position="187"/>
    </location>
</feature>
<organism evidence="4 5">
    <name type="scientific">Anaeromonas frigoriresistens</name>
    <dbReference type="NCBI Taxonomy" id="2683708"/>
    <lineage>
        <taxon>Bacteria</taxon>
        <taxon>Bacillati</taxon>
        <taxon>Bacillota</taxon>
        <taxon>Tissierellia</taxon>
        <taxon>Tissierellales</taxon>
        <taxon>Thermohalobacteraceae</taxon>
        <taxon>Anaeromonas</taxon>
    </lineage>
</organism>
<feature type="coiled-coil region" evidence="1">
    <location>
        <begin position="384"/>
        <end position="411"/>
    </location>
</feature>
<dbReference type="InterPro" id="IPR004518">
    <property type="entry name" value="MazG-like_dom"/>
</dbReference>
<feature type="domain" description="NTP pyrophosphohydrolase MazG-like" evidence="3">
    <location>
        <begin position="252"/>
        <end position="325"/>
    </location>
</feature>
<evidence type="ECO:0000259" key="3">
    <source>
        <dbReference type="Pfam" id="PF03819"/>
    </source>
</evidence>
<protein>
    <submittedName>
        <fullName evidence="4">Nucleoside triphosphate pyrophosphohydrolase</fullName>
        <ecNumber evidence="4">3.6.1.9</ecNumber>
    </submittedName>
</protein>
<keyword evidence="5" id="KW-1185">Reference proteome</keyword>
<feature type="domain" description="NTP pyrophosphohydrolase MazG-like" evidence="3">
    <location>
        <begin position="392"/>
        <end position="451"/>
    </location>
</feature>
<accession>A0A942UQZ2</accession>
<dbReference type="InterPro" id="IPR014777">
    <property type="entry name" value="4pyrrole_Mease_sub1"/>
</dbReference>
<keyword evidence="1" id="KW-0175">Coiled coil</keyword>
<dbReference type="SUPFAM" id="SSF53790">
    <property type="entry name" value="Tetrapyrrole methylase"/>
    <property type="match status" value="1"/>
</dbReference>
<dbReference type="Pfam" id="PF00590">
    <property type="entry name" value="TP_methylase"/>
    <property type="match status" value="1"/>
</dbReference>
<dbReference type="Pfam" id="PF03819">
    <property type="entry name" value="MazG"/>
    <property type="match status" value="2"/>
</dbReference>
<dbReference type="FunFam" id="1.10.287.1080:FF:000003">
    <property type="entry name" value="Nucleoside triphosphate pyrophosphohydrolase"/>
    <property type="match status" value="1"/>
</dbReference>
<dbReference type="PIRSF" id="PIRSF002845">
    <property type="entry name" value="Ttrprl_mtas_MazG"/>
    <property type="match status" value="1"/>
</dbReference>
<name>A0A942UQZ2_9FIRM</name>